<keyword evidence="1" id="KW-0812">Transmembrane</keyword>
<reference evidence="2" key="1">
    <citation type="journal article" date="2020" name="Nature">
        <title>Giant virus diversity and host interactions through global metagenomics.</title>
        <authorList>
            <person name="Schulz F."/>
            <person name="Roux S."/>
            <person name="Paez-Espino D."/>
            <person name="Jungbluth S."/>
            <person name="Walsh D.A."/>
            <person name="Denef V.J."/>
            <person name="McMahon K.D."/>
            <person name="Konstantinidis K.T."/>
            <person name="Eloe-Fadrosh E.A."/>
            <person name="Kyrpides N.C."/>
            <person name="Woyke T."/>
        </authorList>
    </citation>
    <scope>NUCLEOTIDE SEQUENCE</scope>
    <source>
        <strain evidence="2">GVMAG-M-3300021375-17</strain>
    </source>
</reference>
<proteinExistence type="predicted"/>
<protein>
    <recommendedName>
        <fullName evidence="3">LamG-like jellyroll fold domain-containing protein</fullName>
    </recommendedName>
</protein>
<sequence length="228" mass="25720">MNYTLVILGVILLVIIYILYKVISEQGKVISKKVDLSNSNGTISYSTLSNPKSSRYSMSIWVYIDTLNPTSQTEIFKVQNSGNNTVMRLYVDPNTTLKYEIDTTVNGIVTHEVMTNFPLQKWAYVIISVDNKIVDLYVDGKLIRSTQLDTMPTTTSKDSNVSYGLCNSGCKGYISKFERIPRPMDPSTAWNKYMDGNGGNYFSKLLSSYGGRVTITKDDLDLRQFTLF</sequence>
<organism evidence="2">
    <name type="scientific">viral metagenome</name>
    <dbReference type="NCBI Taxonomy" id="1070528"/>
    <lineage>
        <taxon>unclassified sequences</taxon>
        <taxon>metagenomes</taxon>
        <taxon>organismal metagenomes</taxon>
    </lineage>
</organism>
<evidence type="ECO:0000256" key="1">
    <source>
        <dbReference type="SAM" id="Phobius"/>
    </source>
</evidence>
<evidence type="ECO:0000313" key="2">
    <source>
        <dbReference type="EMBL" id="QHT05309.1"/>
    </source>
</evidence>
<name>A0A6C0CNN0_9ZZZZ</name>
<accession>A0A6C0CNN0</accession>
<feature type="transmembrane region" description="Helical" evidence="1">
    <location>
        <begin position="6"/>
        <end position="23"/>
    </location>
</feature>
<dbReference type="Gene3D" id="2.60.120.200">
    <property type="match status" value="1"/>
</dbReference>
<dbReference type="InterPro" id="IPR013320">
    <property type="entry name" value="ConA-like_dom_sf"/>
</dbReference>
<dbReference type="EMBL" id="MN739452">
    <property type="protein sequence ID" value="QHT05309.1"/>
    <property type="molecule type" value="Genomic_DNA"/>
</dbReference>
<dbReference type="SUPFAM" id="SSF49899">
    <property type="entry name" value="Concanavalin A-like lectins/glucanases"/>
    <property type="match status" value="1"/>
</dbReference>
<dbReference type="AlphaFoldDB" id="A0A6C0CNN0"/>
<keyword evidence="1" id="KW-0472">Membrane</keyword>
<keyword evidence="1" id="KW-1133">Transmembrane helix</keyword>
<dbReference type="Pfam" id="PF13385">
    <property type="entry name" value="Laminin_G_3"/>
    <property type="match status" value="1"/>
</dbReference>
<evidence type="ECO:0008006" key="3">
    <source>
        <dbReference type="Google" id="ProtNLM"/>
    </source>
</evidence>